<dbReference type="RefSeq" id="WP_359268794.1">
    <property type="nucleotide sequence ID" value="NZ_JBEZNA010000005.1"/>
</dbReference>
<proteinExistence type="predicted"/>
<gene>
    <name evidence="1" type="ORF">AB0D95_04240</name>
</gene>
<reference evidence="1 2" key="1">
    <citation type="submission" date="2024-06" db="EMBL/GenBank/DDBJ databases">
        <title>The Natural Products Discovery Center: Release of the First 8490 Sequenced Strains for Exploring Actinobacteria Biosynthetic Diversity.</title>
        <authorList>
            <person name="Kalkreuter E."/>
            <person name="Kautsar S.A."/>
            <person name="Yang D."/>
            <person name="Bader C.D."/>
            <person name="Teijaro C.N."/>
            <person name="Fluegel L."/>
            <person name="Davis C.M."/>
            <person name="Simpson J.R."/>
            <person name="Lauterbach L."/>
            <person name="Steele A.D."/>
            <person name="Gui C."/>
            <person name="Meng S."/>
            <person name="Li G."/>
            <person name="Viehrig K."/>
            <person name="Ye F."/>
            <person name="Su P."/>
            <person name="Kiefer A.F."/>
            <person name="Nichols A."/>
            <person name="Cepeda A.J."/>
            <person name="Yan W."/>
            <person name="Fan B."/>
            <person name="Jiang Y."/>
            <person name="Adhikari A."/>
            <person name="Zheng C.-J."/>
            <person name="Schuster L."/>
            <person name="Cowan T.M."/>
            <person name="Smanski M.J."/>
            <person name="Chevrette M.G."/>
            <person name="De Carvalho L.P.S."/>
            <person name="Shen B."/>
        </authorList>
    </citation>
    <scope>NUCLEOTIDE SEQUENCE [LARGE SCALE GENOMIC DNA]</scope>
    <source>
        <strain evidence="1 2">NPDC048117</strain>
    </source>
</reference>
<dbReference type="EMBL" id="JBEZNA010000005">
    <property type="protein sequence ID" value="MEU9576482.1"/>
    <property type="molecule type" value="Genomic_DNA"/>
</dbReference>
<accession>A0ABV3EJY8</accession>
<dbReference type="InterPro" id="IPR016024">
    <property type="entry name" value="ARM-type_fold"/>
</dbReference>
<dbReference type="InterPro" id="IPR011989">
    <property type="entry name" value="ARM-like"/>
</dbReference>
<comment type="caution">
    <text evidence="1">The sequence shown here is derived from an EMBL/GenBank/DDBJ whole genome shotgun (WGS) entry which is preliminary data.</text>
</comment>
<keyword evidence="2" id="KW-1185">Reference proteome</keyword>
<sequence length="664" mass="71463">MTGTVLEALDEVPWERLKAVLGRRPAEELRRALRRLVLKGGAATEEDCHPLSDCFGLGTGRVSPVATAALPFLVALAADPETGARAVLVQLLADSSQAAAEAGPDRVDAGWHEAWRLQRPRIRALLTDPVPEVRRAALPLEEDAGVLLERWRAEADPTVRLPLLLALGTAAAGPARTGPVDRARAVVAGVLRTDDPVMRVAAVHAWAAFDARAPVRELDLLAEVLSDPAVRPRFEAIWYRPDCDLAFDREDVVSLTAGLLKDAPRAALALVVRLIGAAHRNGDALLCRTALDEGWRLLADRPSAASALLPLAGALLVDPDDAVRYRAAHVLAALGPRAAPYADELAVLVDDPGEHEFLDGTVGDQARWALTRIGDERALPGLVERLYAPYRDQEGRSFCTGGPRLPETEDVLIPLRAHAEVLLPSVRKILREDGAGGPLTCPLLETLTAWGPAAASALPEVVALLDDTRYSLRAVDALVAMGPAAASAEPAVRRCTVLDFPGNHQHVAWAAWRLGGDRDAALRLIGEAVLTQEEPFHDPVDLLGRFGPVAARYADRVRHVMEHGDTWTRLRAAIALWSITGEPEPSGSVLEEYLHPVVDGGDGYGPFLDALRALARIGTVSPAARAALRALRGSDRRLSVDRDYRAFLRDEEIRSAIDDVLALP</sequence>
<evidence type="ECO:0000313" key="1">
    <source>
        <dbReference type="EMBL" id="MEU9576482.1"/>
    </source>
</evidence>
<organism evidence="1 2">
    <name type="scientific">Streptomyces chilikensis</name>
    <dbReference type="NCBI Taxonomy" id="1194079"/>
    <lineage>
        <taxon>Bacteria</taxon>
        <taxon>Bacillati</taxon>
        <taxon>Actinomycetota</taxon>
        <taxon>Actinomycetes</taxon>
        <taxon>Kitasatosporales</taxon>
        <taxon>Streptomycetaceae</taxon>
        <taxon>Streptomyces</taxon>
    </lineage>
</organism>
<dbReference type="Proteomes" id="UP001551584">
    <property type="component" value="Unassembled WGS sequence"/>
</dbReference>
<name>A0ABV3EJY8_9ACTN</name>
<dbReference type="SUPFAM" id="SSF48371">
    <property type="entry name" value="ARM repeat"/>
    <property type="match status" value="1"/>
</dbReference>
<evidence type="ECO:0000313" key="2">
    <source>
        <dbReference type="Proteomes" id="UP001551584"/>
    </source>
</evidence>
<dbReference type="Gene3D" id="1.25.10.10">
    <property type="entry name" value="Leucine-rich Repeat Variant"/>
    <property type="match status" value="2"/>
</dbReference>
<protein>
    <submittedName>
        <fullName evidence="1">HEAT repeat domain-containing protein</fullName>
    </submittedName>
</protein>